<evidence type="ECO:0000313" key="2">
    <source>
        <dbReference type="EMBL" id="MTH53383.1"/>
    </source>
</evidence>
<dbReference type="Proteomes" id="UP000434639">
    <property type="component" value="Unassembled WGS sequence"/>
</dbReference>
<reference evidence="2 3" key="1">
    <citation type="journal article" date="2017" name="Int. J. Syst. Evol. Microbiol.">
        <title>Bacillus mangrovi sp. nov., isolated from a sediment sample from a mangrove forest.</title>
        <authorList>
            <person name="Gupta V."/>
            <person name="Singh P.K."/>
            <person name="Korpole S."/>
            <person name="Tanuku N.R.S."/>
            <person name="Pinnaka A.K."/>
        </authorList>
    </citation>
    <scope>NUCLEOTIDE SEQUENCE [LARGE SCALE GENOMIC DNA]</scope>
    <source>
        <strain evidence="2 3">KCTC 33872</strain>
    </source>
</reference>
<dbReference type="CDD" id="cd04301">
    <property type="entry name" value="NAT_SF"/>
    <property type="match status" value="2"/>
</dbReference>
<organism evidence="2 3">
    <name type="scientific">Metabacillus mangrovi</name>
    <dbReference type="NCBI Taxonomy" id="1491830"/>
    <lineage>
        <taxon>Bacteria</taxon>
        <taxon>Bacillati</taxon>
        <taxon>Bacillota</taxon>
        <taxon>Bacilli</taxon>
        <taxon>Bacillales</taxon>
        <taxon>Bacillaceae</taxon>
        <taxon>Metabacillus</taxon>
    </lineage>
</organism>
<name>A0A7X2V4U6_9BACI</name>
<dbReference type="EMBL" id="WMIB01000005">
    <property type="protein sequence ID" value="MTH53383.1"/>
    <property type="molecule type" value="Genomic_DNA"/>
</dbReference>
<dbReference type="OrthoDB" id="7163760at2"/>
<feature type="domain" description="N-acetyltransferase" evidence="1">
    <location>
        <begin position="141"/>
        <end position="273"/>
    </location>
</feature>
<dbReference type="RefSeq" id="WP_155111900.1">
    <property type="nucleotide sequence ID" value="NZ_WMIB01000005.1"/>
</dbReference>
<dbReference type="GO" id="GO:0008999">
    <property type="term" value="F:protein-N-terminal-alanine acetyltransferase activity"/>
    <property type="evidence" value="ECO:0007669"/>
    <property type="project" value="TreeGrafter"/>
</dbReference>
<dbReference type="InterPro" id="IPR050276">
    <property type="entry name" value="MshD_Acetyltransferase"/>
</dbReference>
<dbReference type="Gene3D" id="3.40.630.30">
    <property type="match status" value="2"/>
</dbReference>
<sequence>MLTEKQLSEIRRLQEICETADGIQIKLNWDMLRKREPGLKQDFFLYENEELIAFAAIYGFGNKAEICGMVNPAYRRRGIFSRMLQDAISEARNLEYHKILLNAPARSDSARKFIEKTGAIFLIAEYQMKWEGGTIPDSSDVSLRPSNDEDFDLEVQLDVDCFGYKRSEAEKYRAQLKAEDKSAYYILEHKGTAAGKVRVWEENGEAWIYGFAVTPKEQGKGIGRKTLAAIIREETEKQNGIYLEVEAENMHALKLYESCGFKTYDAQDYYLAT</sequence>
<dbReference type="PROSITE" id="PS51186">
    <property type="entry name" value="GNAT"/>
    <property type="match status" value="2"/>
</dbReference>
<keyword evidence="2" id="KW-0808">Transferase</keyword>
<protein>
    <submittedName>
        <fullName evidence="2">GNAT family N-acetyltransferase</fullName>
    </submittedName>
</protein>
<proteinExistence type="predicted"/>
<keyword evidence="3" id="KW-1185">Reference proteome</keyword>
<evidence type="ECO:0000259" key="1">
    <source>
        <dbReference type="PROSITE" id="PS51186"/>
    </source>
</evidence>
<dbReference type="Pfam" id="PF00583">
    <property type="entry name" value="Acetyltransf_1"/>
    <property type="match status" value="2"/>
</dbReference>
<evidence type="ECO:0000313" key="3">
    <source>
        <dbReference type="Proteomes" id="UP000434639"/>
    </source>
</evidence>
<dbReference type="InterPro" id="IPR000182">
    <property type="entry name" value="GNAT_dom"/>
</dbReference>
<gene>
    <name evidence="2" type="ORF">GKZ89_08135</name>
</gene>
<dbReference type="PANTHER" id="PTHR43617">
    <property type="entry name" value="L-AMINO ACID N-ACETYLTRANSFERASE"/>
    <property type="match status" value="1"/>
</dbReference>
<accession>A0A7X2V4U6</accession>
<dbReference type="InterPro" id="IPR016181">
    <property type="entry name" value="Acyl_CoA_acyltransferase"/>
</dbReference>
<dbReference type="SUPFAM" id="SSF55729">
    <property type="entry name" value="Acyl-CoA N-acyltransferases (Nat)"/>
    <property type="match status" value="2"/>
</dbReference>
<comment type="caution">
    <text evidence="2">The sequence shown here is derived from an EMBL/GenBank/DDBJ whole genome shotgun (WGS) entry which is preliminary data.</text>
</comment>
<dbReference type="AlphaFoldDB" id="A0A7X2V4U6"/>
<dbReference type="PANTHER" id="PTHR43617:SF20">
    <property type="entry name" value="N-ALPHA-ACETYLTRANSFERASE RIMI"/>
    <property type="match status" value="1"/>
</dbReference>
<feature type="domain" description="N-acetyltransferase" evidence="1">
    <location>
        <begin position="1"/>
        <end position="142"/>
    </location>
</feature>